<evidence type="ECO:0000256" key="2">
    <source>
        <dbReference type="SAM" id="Phobius"/>
    </source>
</evidence>
<feature type="region of interest" description="Disordered" evidence="1">
    <location>
        <begin position="397"/>
        <end position="442"/>
    </location>
</feature>
<feature type="domain" description="Protein kinase" evidence="3">
    <location>
        <begin position="15"/>
        <end position="356"/>
    </location>
</feature>
<gene>
    <name evidence="4" type="primary">pkn6</name>
    <name evidence="4" type="ORF">CA13_37840</name>
</gene>
<dbReference type="SMART" id="SM00220">
    <property type="entry name" value="S_TKc"/>
    <property type="match status" value="1"/>
</dbReference>
<organism evidence="4 5">
    <name type="scientific">Novipirellula herctigrandis</name>
    <dbReference type="NCBI Taxonomy" id="2527986"/>
    <lineage>
        <taxon>Bacteria</taxon>
        <taxon>Pseudomonadati</taxon>
        <taxon>Planctomycetota</taxon>
        <taxon>Planctomycetia</taxon>
        <taxon>Pirellulales</taxon>
        <taxon>Pirellulaceae</taxon>
        <taxon>Novipirellula</taxon>
    </lineage>
</organism>
<dbReference type="GO" id="GO:0004674">
    <property type="term" value="F:protein serine/threonine kinase activity"/>
    <property type="evidence" value="ECO:0007669"/>
    <property type="project" value="UniProtKB-EC"/>
</dbReference>
<keyword evidence="2" id="KW-0472">Membrane</keyword>
<dbReference type="InterPro" id="IPR045269">
    <property type="entry name" value="Atg1-like"/>
</dbReference>
<dbReference type="GO" id="GO:0005524">
    <property type="term" value="F:ATP binding"/>
    <property type="evidence" value="ECO:0007669"/>
    <property type="project" value="InterPro"/>
</dbReference>
<dbReference type="Proteomes" id="UP000315010">
    <property type="component" value="Unassembled WGS sequence"/>
</dbReference>
<feature type="region of interest" description="Disordered" evidence="1">
    <location>
        <begin position="461"/>
        <end position="480"/>
    </location>
</feature>
<evidence type="ECO:0000256" key="1">
    <source>
        <dbReference type="SAM" id="MobiDB-lite"/>
    </source>
</evidence>
<reference evidence="4 5" key="1">
    <citation type="submission" date="2019-02" db="EMBL/GenBank/DDBJ databases">
        <title>Deep-cultivation of Planctomycetes and their phenomic and genomic characterization uncovers novel biology.</title>
        <authorList>
            <person name="Wiegand S."/>
            <person name="Jogler M."/>
            <person name="Boedeker C."/>
            <person name="Pinto D."/>
            <person name="Vollmers J."/>
            <person name="Rivas-Marin E."/>
            <person name="Kohn T."/>
            <person name="Peeters S.H."/>
            <person name="Heuer A."/>
            <person name="Rast P."/>
            <person name="Oberbeckmann S."/>
            <person name="Bunk B."/>
            <person name="Jeske O."/>
            <person name="Meyerdierks A."/>
            <person name="Storesund J.E."/>
            <person name="Kallscheuer N."/>
            <person name="Luecker S."/>
            <person name="Lage O.M."/>
            <person name="Pohl T."/>
            <person name="Merkel B.J."/>
            <person name="Hornburger P."/>
            <person name="Mueller R.-W."/>
            <person name="Bruemmer F."/>
            <person name="Labrenz M."/>
            <person name="Spormann A.M."/>
            <person name="Op Den Camp H."/>
            <person name="Overmann J."/>
            <person name="Amann R."/>
            <person name="Jetten M.S.M."/>
            <person name="Mascher T."/>
            <person name="Medema M.H."/>
            <person name="Devos D.P."/>
            <person name="Kaster A.-K."/>
            <person name="Ovreas L."/>
            <person name="Rohde M."/>
            <person name="Galperin M.Y."/>
            <person name="Jogler C."/>
        </authorList>
    </citation>
    <scope>NUCLEOTIDE SEQUENCE [LARGE SCALE GENOMIC DNA]</scope>
    <source>
        <strain evidence="4 5">CA13</strain>
    </source>
</reference>
<evidence type="ECO:0000313" key="4">
    <source>
        <dbReference type="EMBL" id="TWT82322.1"/>
    </source>
</evidence>
<keyword evidence="4" id="KW-0418">Kinase</keyword>
<dbReference type="PROSITE" id="PS50011">
    <property type="entry name" value="PROTEIN_KINASE_DOM"/>
    <property type="match status" value="1"/>
</dbReference>
<dbReference type="OrthoDB" id="219474at2"/>
<dbReference type="Pfam" id="PF00069">
    <property type="entry name" value="Pkinase"/>
    <property type="match status" value="1"/>
</dbReference>
<dbReference type="InterPro" id="IPR000719">
    <property type="entry name" value="Prot_kinase_dom"/>
</dbReference>
<feature type="compositionally biased region" description="Low complexity" evidence="1">
    <location>
        <begin position="399"/>
        <end position="410"/>
    </location>
</feature>
<dbReference type="GO" id="GO:0005737">
    <property type="term" value="C:cytoplasm"/>
    <property type="evidence" value="ECO:0007669"/>
    <property type="project" value="TreeGrafter"/>
</dbReference>
<feature type="compositionally biased region" description="Basic and acidic residues" evidence="1">
    <location>
        <begin position="431"/>
        <end position="442"/>
    </location>
</feature>
<dbReference type="InterPro" id="IPR008271">
    <property type="entry name" value="Ser/Thr_kinase_AS"/>
</dbReference>
<evidence type="ECO:0000313" key="5">
    <source>
        <dbReference type="Proteomes" id="UP000315010"/>
    </source>
</evidence>
<accession>A0A5C5Z4Q3</accession>
<evidence type="ECO:0000259" key="3">
    <source>
        <dbReference type="PROSITE" id="PS50011"/>
    </source>
</evidence>
<feature type="transmembrane region" description="Helical" evidence="2">
    <location>
        <begin position="368"/>
        <end position="389"/>
    </location>
</feature>
<dbReference type="EC" id="2.7.11.1" evidence="4"/>
<keyword evidence="2" id="KW-0812">Transmembrane</keyword>
<dbReference type="PANTHER" id="PTHR24348">
    <property type="entry name" value="SERINE/THREONINE-PROTEIN KINASE UNC-51-RELATED"/>
    <property type="match status" value="1"/>
</dbReference>
<dbReference type="EMBL" id="SJPJ01000001">
    <property type="protein sequence ID" value="TWT82322.1"/>
    <property type="molecule type" value="Genomic_DNA"/>
</dbReference>
<proteinExistence type="predicted"/>
<dbReference type="Gene3D" id="1.10.510.10">
    <property type="entry name" value="Transferase(Phosphotransferase) domain 1"/>
    <property type="match status" value="1"/>
</dbReference>
<name>A0A5C5Z4Q3_9BACT</name>
<dbReference type="PANTHER" id="PTHR24348:SF68">
    <property type="entry name" value="SERINE_THREONINE-PROTEIN KINASE ATG1C"/>
    <property type="match status" value="1"/>
</dbReference>
<dbReference type="PROSITE" id="PS00108">
    <property type="entry name" value="PROTEIN_KINASE_ST"/>
    <property type="match status" value="1"/>
</dbReference>
<feature type="compositionally biased region" description="Acidic residues" evidence="1">
    <location>
        <begin position="411"/>
        <end position="424"/>
    </location>
</feature>
<protein>
    <submittedName>
        <fullName evidence="4">Serine/threonine-protein kinase pkn6</fullName>
        <ecNumber evidence="4">2.7.11.1</ecNumber>
    </submittedName>
</protein>
<keyword evidence="4" id="KW-0808">Transferase</keyword>
<keyword evidence="2" id="KW-1133">Transmembrane helix</keyword>
<dbReference type="Gene3D" id="3.30.200.20">
    <property type="entry name" value="Phosphorylase Kinase, domain 1"/>
    <property type="match status" value="1"/>
</dbReference>
<feature type="region of interest" description="Disordered" evidence="1">
    <location>
        <begin position="127"/>
        <end position="152"/>
    </location>
</feature>
<dbReference type="RefSeq" id="WP_146398751.1">
    <property type="nucleotide sequence ID" value="NZ_SJPJ01000001.1"/>
</dbReference>
<comment type="caution">
    <text evidence="4">The sequence shown here is derived from an EMBL/GenBank/DDBJ whole genome shotgun (WGS) entry which is preliminary data.</text>
</comment>
<dbReference type="SUPFAM" id="SSF56112">
    <property type="entry name" value="Protein kinase-like (PK-like)"/>
    <property type="match status" value="1"/>
</dbReference>
<keyword evidence="5" id="KW-1185">Reference proteome</keyword>
<sequence>MSISARAGDEIVPGFTLVRLLGSGMAGEVWVARASGGVQVAIKIIQDLELLGSQRELGALRIVREVKHPNLCPLFGVWFFDVGGNLFNAAETEAAFYHDPKLRETMVLDSTNQSETEADDQSFVATQPMGTSAPIPHPSPESARSDERPDHPIPTQMVVAMGLGEKTLIDRLHEVQSSKQKANQLAGIETDESKQDGIEVHELLRYINAAASAIDELNKRYSIYHCDIKPQNILVVGGQAQVCDFGLARQVAKSRQTQMAFGTPAYGAPEMLFDRTYSKTIDQYSLAITYYELRTGKLPFDRVTQSSLLKAKASGKLDLALVAPEERDVISKATRLDPTKRYEDCQSFVAALKSAVDRPPAAPRQWRAPVTLAALLIAVGSAIAAWWFLFADMQPTPQPETTTTETASVEPEPEPEVAESDSDSASEVAESEPKEAPQKEEIVETRPIEPDTIIESEAESVTEHNIEPMEPEATESESREMAVPSPDLNAILRSTAASIDSTTQRIVSQFRLLQNADPEAINGLDPKILEALVAEACGVMQAQFHAVTNQSESDRELIDHANEMVTLLIALLPKAPLTNTQPLLAQLALAQLQREMAVSDSVSPDMIAARVAQVRRHFDANGHYAYPEANAEAALAIAYSWPAQWNNAAWDFQLAESDLQRSESLNPKDSANQNAVISLHGRYLIALLLQRSRLPLDKPLADATERAATSVISDSKWSTIASMALWLLHPIEEKDETSLPANKRPSLPKDPPSTLPVALEPQYRLAAGWADWHQGESRSAFDAWQKAAMDADLTTKTADQDRHRAAQYLLNWLIKSSDTSDNQIDSIRYSRLHRSAIMVLDAVEKLGAGADALQLPLASERLLCCVAAADFDTAKVLLTQYRRLANERLETDLTPQLGRAVFDIASNHVDSNRDSPDAEWTYLLCAGCIAQTTDDLFQEHEASKRSREALFVRCYRPVMQEQKPRMRSSALETPRIPNHVDERIFAKFCDNFVKLAAQPDGRRIYQDILQWLDDVEVAGAIAGNASSDFPHRADLLCTASEAFMQSRYEQQDDIAAKEIIRILQQYHREAVTIGNTPRADFLLARIADQKGFAEADSHRSTTYYQDAIRLYDQLIDSTKDIDDGFRGVVLRCRASIQQRRATQLNAPQSERVHLKALEDARDAIGLHPYWHADNDDRLETLADVCWGIVSASTSVTKDEKNSLLNEAIGAIDQAILMRRRDSLEFTQLALKKLNGLWIDMLVNGKSVRTEQTKNSALQWMNEISDQAVATEKGRLATLTIRADSARLRSQWHSRAARVYDIIGDKKTARQHSDQGYAIATKSLDAEDPLRHIISLEYVILKSEALGSGSRQFNRELVQQLKSALNQIQNPRPDIRAKKDFFLKELAKY</sequence>
<dbReference type="InterPro" id="IPR011009">
    <property type="entry name" value="Kinase-like_dom_sf"/>
</dbReference>